<keyword evidence="10" id="KW-1133">Transmembrane helix</keyword>
<organism evidence="12 13">
    <name type="scientific">Lachancea thermotolerans (strain ATCC 56472 / CBS 6340 / NRRL Y-8284)</name>
    <name type="common">Yeast</name>
    <name type="synonym">Kluyveromyces thermotolerans</name>
    <dbReference type="NCBI Taxonomy" id="559295"/>
    <lineage>
        <taxon>Eukaryota</taxon>
        <taxon>Fungi</taxon>
        <taxon>Dikarya</taxon>
        <taxon>Ascomycota</taxon>
        <taxon>Saccharomycotina</taxon>
        <taxon>Saccharomycetes</taxon>
        <taxon>Saccharomycetales</taxon>
        <taxon>Saccharomycetaceae</taxon>
        <taxon>Lachancea</taxon>
    </lineage>
</organism>
<keyword evidence="10" id="KW-0472">Membrane</keyword>
<dbReference type="PROSITE" id="PS00820">
    <property type="entry name" value="GLUCOAMYLASE"/>
    <property type="match status" value="1"/>
</dbReference>
<evidence type="ECO:0000256" key="4">
    <source>
        <dbReference type="ARBA" id="ARBA00022801"/>
    </source>
</evidence>
<dbReference type="eggNOG" id="ENOG502QPM2">
    <property type="taxonomic scope" value="Eukaryota"/>
</dbReference>
<evidence type="ECO:0000256" key="8">
    <source>
        <dbReference type="ARBA" id="ARBA00033442"/>
    </source>
</evidence>
<keyword evidence="10" id="KW-0812">Transmembrane</keyword>
<dbReference type="GeneID" id="8293752"/>
<dbReference type="Pfam" id="PF00723">
    <property type="entry name" value="Glyco_hydro_15"/>
    <property type="match status" value="1"/>
</dbReference>
<reference evidence="12 13" key="1">
    <citation type="journal article" date="2009" name="Genome Res.">
        <title>Comparative genomics of protoploid Saccharomycetaceae.</title>
        <authorList>
            <consortium name="The Genolevures Consortium"/>
            <person name="Souciet J.-L."/>
            <person name="Dujon B."/>
            <person name="Gaillardin C."/>
            <person name="Johnston M."/>
            <person name="Baret P.V."/>
            <person name="Cliften P."/>
            <person name="Sherman D.J."/>
            <person name="Weissenbach J."/>
            <person name="Westhof E."/>
            <person name="Wincker P."/>
            <person name="Jubin C."/>
            <person name="Poulain J."/>
            <person name="Barbe V."/>
            <person name="Segurens B."/>
            <person name="Artiguenave F."/>
            <person name="Anthouard V."/>
            <person name="Vacherie B."/>
            <person name="Val M.-E."/>
            <person name="Fulton R.S."/>
            <person name="Minx P."/>
            <person name="Wilson R."/>
            <person name="Durrens P."/>
            <person name="Jean G."/>
            <person name="Marck C."/>
            <person name="Martin T."/>
            <person name="Nikolski M."/>
            <person name="Rolland T."/>
            <person name="Seret M.-L."/>
            <person name="Casaregola S."/>
            <person name="Despons L."/>
            <person name="Fairhead C."/>
            <person name="Fischer G."/>
            <person name="Lafontaine I."/>
            <person name="Leh V."/>
            <person name="Lemaire M."/>
            <person name="de Montigny J."/>
            <person name="Neuveglise C."/>
            <person name="Thierry A."/>
            <person name="Blanc-Lenfle I."/>
            <person name="Bleykasten C."/>
            <person name="Diffels J."/>
            <person name="Fritsch E."/>
            <person name="Frangeul L."/>
            <person name="Goeffon A."/>
            <person name="Jauniaux N."/>
            <person name="Kachouri-Lafond R."/>
            <person name="Payen C."/>
            <person name="Potier S."/>
            <person name="Pribylova L."/>
            <person name="Ozanne C."/>
            <person name="Richard G.-F."/>
            <person name="Sacerdot C."/>
            <person name="Straub M.-L."/>
            <person name="Talla E."/>
        </authorList>
    </citation>
    <scope>NUCLEOTIDE SEQUENCE [LARGE SCALE GENOMIC DNA]</scope>
    <source>
        <strain evidence="13">ATCC 56472 / CBS 6340 / NRRL Y-8284</strain>
    </source>
</reference>
<dbReference type="GO" id="GO:0000272">
    <property type="term" value="P:polysaccharide catabolic process"/>
    <property type="evidence" value="ECO:0007669"/>
    <property type="project" value="UniProtKB-KW"/>
</dbReference>
<dbReference type="GO" id="GO:0004339">
    <property type="term" value="F:glucan 1,4-alpha-glucosidase activity"/>
    <property type="evidence" value="ECO:0007669"/>
    <property type="project" value="UniProtKB-EC"/>
</dbReference>
<evidence type="ECO:0000256" key="9">
    <source>
        <dbReference type="ARBA" id="ARBA00033473"/>
    </source>
</evidence>
<dbReference type="FunCoup" id="C5DMM6">
    <property type="interactions" value="105"/>
</dbReference>
<feature type="domain" description="GH15-like" evidence="11">
    <location>
        <begin position="136"/>
        <end position="594"/>
    </location>
</feature>
<dbReference type="InterPro" id="IPR012341">
    <property type="entry name" value="6hp_glycosidase-like_sf"/>
</dbReference>
<dbReference type="GO" id="GO:0000324">
    <property type="term" value="C:fungal-type vacuole"/>
    <property type="evidence" value="ECO:0007669"/>
    <property type="project" value="TreeGrafter"/>
</dbReference>
<comment type="catalytic activity">
    <reaction evidence="1">
        <text>Hydrolysis of terminal (1-&gt;4)-linked alpha-D-glucose residues successively from non-reducing ends of the chains with release of beta-D-glucose.</text>
        <dbReference type="EC" id="3.2.1.3"/>
    </reaction>
</comment>
<protein>
    <recommendedName>
        <fullName evidence="3">glucan 1,4-alpha-glucosidase</fullName>
        <ecNumber evidence="3">3.2.1.3</ecNumber>
    </recommendedName>
    <alternativeName>
        <fullName evidence="9">1,4-alpha-D-glucan glucohydrolase</fullName>
    </alternativeName>
    <alternativeName>
        <fullName evidence="8">Glucan 1,4-alpha-glucosidase</fullName>
    </alternativeName>
</protein>
<dbReference type="InterPro" id="IPR000165">
    <property type="entry name" value="Glucoamylase"/>
</dbReference>
<evidence type="ECO:0000256" key="3">
    <source>
        <dbReference type="ARBA" id="ARBA00012593"/>
    </source>
</evidence>
<evidence type="ECO:0000256" key="7">
    <source>
        <dbReference type="ARBA" id="ARBA00023326"/>
    </source>
</evidence>
<dbReference type="Proteomes" id="UP000002036">
    <property type="component" value="Chromosome G"/>
</dbReference>
<keyword evidence="7" id="KW-0624">Polysaccharide degradation</keyword>
<keyword evidence="5" id="KW-0119">Carbohydrate metabolism</keyword>
<dbReference type="OMA" id="SHFWNQS"/>
<dbReference type="EC" id="3.2.1.3" evidence="3"/>
<evidence type="ECO:0000256" key="6">
    <source>
        <dbReference type="ARBA" id="ARBA00023295"/>
    </source>
</evidence>
<dbReference type="AlphaFoldDB" id="C5DMM6"/>
<dbReference type="STRING" id="559295.C5DMM6"/>
<evidence type="ECO:0000259" key="11">
    <source>
        <dbReference type="Pfam" id="PF00723"/>
    </source>
</evidence>
<evidence type="ECO:0000313" key="12">
    <source>
        <dbReference type="EMBL" id="CAR25037.1"/>
    </source>
</evidence>
<evidence type="ECO:0000256" key="2">
    <source>
        <dbReference type="ARBA" id="ARBA00006188"/>
    </source>
</evidence>
<dbReference type="InterPro" id="IPR008928">
    <property type="entry name" value="6-hairpin_glycosidase_sf"/>
</dbReference>
<dbReference type="SUPFAM" id="SSF48208">
    <property type="entry name" value="Six-hairpin glycosidases"/>
    <property type="match status" value="1"/>
</dbReference>
<sequence length="612" mass="68553">MGKNQCEQGFRDGARRKWPRISLLTLGAGYLLWVFLYNSDAPSTSGGAGPRGRANFATGQPATTHNVTISNFNPQGSVSPTSAPDYSYYQQRIQLRPLISSTVARDEFEAWLQKQTTVSFERLLANIGDVELNNLSSTDGVAEGGVIASPSKQAPNYFYQWVRDSAITINTVVSHISNSSQSSGLNLTLVGTVLKYINNSCILQRTANPSGSLQPELEGLGEPKWEVDDSAFTGSWGRPQSDGPPLRAITTLNFLSTLNQSGHSLENVIDLYQKEFKTDLRLSFQSERELIEQALALDLNFVVKNWRKSGFDLWEEVNGQHFFTALCQLKAVSLGRNYYTNIRPEFDNEQKSISGGLHNSFEDILNFLLVDGGFLNPAKNYIVETPQILGQRSGLDIAILIGSLLTHDSEENSPNSEKFPFDVNDSGILNSLYGLVKQMEILYPVNHQRANLNLGVALGRYPEDIYNGVDTSEGNPWFLATSAAAEVLYKVIWHYQSLNQDLVIPLDGWQSEFWSLIFERIDFSLQGQDTWQLVIPYHSPAYNQTMVSLFTLGDSFLDKVREHVSDEGEMSEQFNRYTGFLQGARHLTWSYGAFWSSRRWRDQALKALNAPN</sequence>
<dbReference type="InParanoid" id="C5DMM6"/>
<dbReference type="PANTHER" id="PTHR31616:SF9">
    <property type="entry name" value="GLUCOAMYLASE, INTRACELLULAR SPORULATION-SPECIFIC"/>
    <property type="match status" value="1"/>
</dbReference>
<evidence type="ECO:0000256" key="10">
    <source>
        <dbReference type="SAM" id="Phobius"/>
    </source>
</evidence>
<dbReference type="RefSeq" id="XP_002555474.1">
    <property type="nucleotide sequence ID" value="XM_002555428.1"/>
</dbReference>
<dbReference type="InterPro" id="IPR011613">
    <property type="entry name" value="GH15-like"/>
</dbReference>
<keyword evidence="13" id="KW-1185">Reference proteome</keyword>
<evidence type="ECO:0000313" key="13">
    <source>
        <dbReference type="Proteomes" id="UP000002036"/>
    </source>
</evidence>
<dbReference type="HOGENOM" id="CLU_012173_2_0_1"/>
<dbReference type="EMBL" id="CU928171">
    <property type="protein sequence ID" value="CAR25037.1"/>
    <property type="molecule type" value="Genomic_DNA"/>
</dbReference>
<dbReference type="PRINTS" id="PR00736">
    <property type="entry name" value="GLHYDRLASE15"/>
</dbReference>
<keyword evidence="6" id="KW-0326">Glycosidase</keyword>
<accession>C5DMM6</accession>
<dbReference type="KEGG" id="lth:KLTH0G10142g"/>
<feature type="transmembrane region" description="Helical" evidence="10">
    <location>
        <begin position="21"/>
        <end position="37"/>
    </location>
</feature>
<evidence type="ECO:0000256" key="1">
    <source>
        <dbReference type="ARBA" id="ARBA00001863"/>
    </source>
</evidence>
<dbReference type="InterPro" id="IPR046966">
    <property type="entry name" value="Glucoamylase_active_site"/>
</dbReference>
<proteinExistence type="inferred from homology"/>
<name>C5DMM6_LACTC</name>
<dbReference type="OrthoDB" id="6123450at2759"/>
<comment type="similarity">
    <text evidence="2">Belongs to the glycosyl hydrolase 15 family.</text>
</comment>
<keyword evidence="4" id="KW-0378">Hydrolase</keyword>
<gene>
    <name evidence="12" type="ordered locus">KLTH0G10142g</name>
</gene>
<evidence type="ECO:0000256" key="5">
    <source>
        <dbReference type="ARBA" id="ARBA00023277"/>
    </source>
</evidence>
<dbReference type="Gene3D" id="1.50.10.10">
    <property type="match status" value="1"/>
</dbReference>
<dbReference type="PANTHER" id="PTHR31616">
    <property type="entry name" value="TREHALASE"/>
    <property type="match status" value="1"/>
</dbReference>